<dbReference type="PROSITE" id="PS50011">
    <property type="entry name" value="PROTEIN_KINASE_DOM"/>
    <property type="match status" value="1"/>
</dbReference>
<dbReference type="Pfam" id="PF07714">
    <property type="entry name" value="PK_Tyr_Ser-Thr"/>
    <property type="match status" value="1"/>
</dbReference>
<evidence type="ECO:0000259" key="1">
    <source>
        <dbReference type="PROSITE" id="PS50011"/>
    </source>
</evidence>
<dbReference type="EMBL" id="JBBXMP010000556">
    <property type="protein sequence ID" value="KAL0057390.1"/>
    <property type="molecule type" value="Genomic_DNA"/>
</dbReference>
<sequence length="465" mass="51905">MAMPTPLAHLDMMPLMSASAQNSRFVKERLKVELTGRFSRPVPSVIVLPTVRSRLWLNRYLKRAQKQNADINCLLLAYNVAAGLLYLHSNGIIHGDLKGLNVLINTDERALIGDFGLSHVAETHTPRLFNSTTGAKGTICWLSPELLKANPPCCTSERSDIYAYAGVCYEIFTGKQPFYKLHDMAVFDAVVIREECPDCPEEARELSDPIWGIMVSCWQHDQQLRPSVGDVLARIGELKNPKTGATVRTGSTLDLSHTQSSLESPSLWLGAQKLLTEDRHLQPAIFPVLKGCPLQPITIIPPCHALWHPEPNASLPNCYKKDGIQIGDVGVITGEGRFDFLFNISRGVDDPINEYGVPYDFDKPLDLWKSVTVHSLGFEQGMLLCGPGTSLWNIFSDDTITPWYQFAKEHFGDDFDDTLFLVTGVKMASSWEIAVVQKRANKTKLQYIPGEGLKLRSKLLRDFPQ</sequence>
<dbReference type="PANTHER" id="PTHR23257">
    <property type="entry name" value="SERINE-THREONINE PROTEIN KINASE"/>
    <property type="match status" value="1"/>
</dbReference>
<gene>
    <name evidence="2" type="ORF">AAF712_015969</name>
</gene>
<dbReference type="PANTHER" id="PTHR23257:SF963">
    <property type="entry name" value="AT08303P"/>
    <property type="match status" value="1"/>
</dbReference>
<comment type="caution">
    <text evidence="2">The sequence shown here is derived from an EMBL/GenBank/DDBJ whole genome shotgun (WGS) entry which is preliminary data.</text>
</comment>
<dbReference type="Proteomes" id="UP001437256">
    <property type="component" value="Unassembled WGS sequence"/>
</dbReference>
<feature type="domain" description="Protein kinase" evidence="1">
    <location>
        <begin position="1"/>
        <end position="243"/>
    </location>
</feature>
<dbReference type="SUPFAM" id="SSF56112">
    <property type="entry name" value="Protein kinase-like (PK-like)"/>
    <property type="match status" value="1"/>
</dbReference>
<dbReference type="InterPro" id="IPR050167">
    <property type="entry name" value="Ser_Thr_protein_kinase"/>
</dbReference>
<dbReference type="InterPro" id="IPR001245">
    <property type="entry name" value="Ser-Thr/Tyr_kinase_cat_dom"/>
</dbReference>
<dbReference type="InterPro" id="IPR008271">
    <property type="entry name" value="Ser/Thr_kinase_AS"/>
</dbReference>
<evidence type="ECO:0000313" key="2">
    <source>
        <dbReference type="EMBL" id="KAL0057390.1"/>
    </source>
</evidence>
<name>A0ABR2Z6W5_9AGAR</name>
<reference evidence="2 3" key="1">
    <citation type="submission" date="2024-05" db="EMBL/GenBank/DDBJ databases">
        <title>A draft genome resource for the thread blight pathogen Marasmius tenuissimus strain MS-2.</title>
        <authorList>
            <person name="Yulfo-Soto G.E."/>
            <person name="Baruah I.K."/>
            <person name="Amoako-Attah I."/>
            <person name="Bukari Y."/>
            <person name="Meinhardt L.W."/>
            <person name="Bailey B.A."/>
            <person name="Cohen S.P."/>
        </authorList>
    </citation>
    <scope>NUCLEOTIDE SEQUENCE [LARGE SCALE GENOMIC DNA]</scope>
    <source>
        <strain evidence="2 3">MS-2</strain>
    </source>
</reference>
<dbReference type="PROSITE" id="PS00108">
    <property type="entry name" value="PROTEIN_KINASE_ST"/>
    <property type="match status" value="1"/>
</dbReference>
<dbReference type="SMART" id="SM00220">
    <property type="entry name" value="S_TKc"/>
    <property type="match status" value="1"/>
</dbReference>
<accession>A0ABR2Z6W5</accession>
<dbReference type="Gene3D" id="1.10.510.10">
    <property type="entry name" value="Transferase(Phosphotransferase) domain 1"/>
    <property type="match status" value="1"/>
</dbReference>
<protein>
    <recommendedName>
        <fullName evidence="1">Protein kinase domain-containing protein</fullName>
    </recommendedName>
</protein>
<proteinExistence type="predicted"/>
<dbReference type="InterPro" id="IPR000719">
    <property type="entry name" value="Prot_kinase_dom"/>
</dbReference>
<keyword evidence="3" id="KW-1185">Reference proteome</keyword>
<evidence type="ECO:0000313" key="3">
    <source>
        <dbReference type="Proteomes" id="UP001437256"/>
    </source>
</evidence>
<dbReference type="InterPro" id="IPR011009">
    <property type="entry name" value="Kinase-like_dom_sf"/>
</dbReference>
<feature type="non-terminal residue" evidence="2">
    <location>
        <position position="465"/>
    </location>
</feature>
<organism evidence="2 3">
    <name type="scientific">Marasmius tenuissimus</name>
    <dbReference type="NCBI Taxonomy" id="585030"/>
    <lineage>
        <taxon>Eukaryota</taxon>
        <taxon>Fungi</taxon>
        <taxon>Dikarya</taxon>
        <taxon>Basidiomycota</taxon>
        <taxon>Agaricomycotina</taxon>
        <taxon>Agaricomycetes</taxon>
        <taxon>Agaricomycetidae</taxon>
        <taxon>Agaricales</taxon>
        <taxon>Marasmiineae</taxon>
        <taxon>Marasmiaceae</taxon>
        <taxon>Marasmius</taxon>
    </lineage>
</organism>